<keyword evidence="5" id="KW-1185">Reference proteome</keyword>
<gene>
    <name evidence="4" type="ORF">SAMN05216192_13159</name>
</gene>
<organism evidence="4 5">
    <name type="scientific">Paenibacillus typhae</name>
    <dbReference type="NCBI Taxonomy" id="1174501"/>
    <lineage>
        <taxon>Bacteria</taxon>
        <taxon>Bacillati</taxon>
        <taxon>Bacillota</taxon>
        <taxon>Bacilli</taxon>
        <taxon>Bacillales</taxon>
        <taxon>Paenibacillaceae</taxon>
        <taxon>Paenibacillus</taxon>
    </lineage>
</organism>
<keyword evidence="1" id="KW-0547">Nucleotide-binding</keyword>
<accession>A0A1G8Z429</accession>
<keyword evidence="2 4" id="KW-0067">ATP-binding</keyword>
<dbReference type="SUPFAM" id="SSF52540">
    <property type="entry name" value="P-loop containing nucleoside triphosphate hydrolases"/>
    <property type="match status" value="1"/>
</dbReference>
<sequence>MTANHYSMEAAAGPAAVECRGLGLTRRKKSILQDISFDIPQGSLTGLLGPNGAGKSSLLRIIAGLAAPDTGSVRVFGQPAGIEQLGMLSLLPDRSNLPGWLSVREWLDFAAGIYPDWDPVKALEVQAELNVSVEPAISSLSRGEEARLQLLTCLSRTAPLIILDEPFTGVDLISRERIASAVVGELADGRRTFLIATHDIREMELLFDRLILIGKGTIRSIEDVDRLRRSGKSVESHYREVFA</sequence>
<reference evidence="5" key="1">
    <citation type="submission" date="2016-10" db="EMBL/GenBank/DDBJ databases">
        <authorList>
            <person name="Varghese N."/>
            <person name="Submissions S."/>
        </authorList>
    </citation>
    <scope>NUCLEOTIDE SEQUENCE [LARGE SCALE GENOMIC DNA]</scope>
    <source>
        <strain evidence="5">CGMCC 1.11012</strain>
    </source>
</reference>
<dbReference type="AlphaFoldDB" id="A0A1G8Z429"/>
<evidence type="ECO:0000259" key="3">
    <source>
        <dbReference type="PROSITE" id="PS50893"/>
    </source>
</evidence>
<dbReference type="Pfam" id="PF00005">
    <property type="entry name" value="ABC_tran"/>
    <property type="match status" value="1"/>
</dbReference>
<dbReference type="PANTHER" id="PTHR43158">
    <property type="entry name" value="SKFA PEPTIDE EXPORT ATP-BINDING PROTEIN SKFE"/>
    <property type="match status" value="1"/>
</dbReference>
<dbReference type="CDD" id="cd03230">
    <property type="entry name" value="ABC_DR_subfamily_A"/>
    <property type="match status" value="1"/>
</dbReference>
<dbReference type="InterPro" id="IPR027417">
    <property type="entry name" value="P-loop_NTPase"/>
</dbReference>
<dbReference type="Proteomes" id="UP000199050">
    <property type="component" value="Unassembled WGS sequence"/>
</dbReference>
<dbReference type="InterPro" id="IPR003593">
    <property type="entry name" value="AAA+_ATPase"/>
</dbReference>
<dbReference type="Gene3D" id="3.40.50.300">
    <property type="entry name" value="P-loop containing nucleotide triphosphate hydrolases"/>
    <property type="match status" value="1"/>
</dbReference>
<dbReference type="InterPro" id="IPR003439">
    <property type="entry name" value="ABC_transporter-like_ATP-bd"/>
</dbReference>
<dbReference type="STRING" id="1174501.SAMN05216192_13159"/>
<evidence type="ECO:0000256" key="1">
    <source>
        <dbReference type="ARBA" id="ARBA00022741"/>
    </source>
</evidence>
<feature type="domain" description="ABC transporter" evidence="3">
    <location>
        <begin position="17"/>
        <end position="240"/>
    </location>
</feature>
<dbReference type="PROSITE" id="PS50893">
    <property type="entry name" value="ABC_TRANSPORTER_2"/>
    <property type="match status" value="1"/>
</dbReference>
<dbReference type="EMBL" id="FNDX01000031">
    <property type="protein sequence ID" value="SDK09811.1"/>
    <property type="molecule type" value="Genomic_DNA"/>
</dbReference>
<name>A0A1G8Z429_9BACL</name>
<dbReference type="PANTHER" id="PTHR43158:SF1">
    <property type="entry name" value="ABC TRANSPORTER, ATP-BINDING PROTEIN"/>
    <property type="match status" value="1"/>
</dbReference>
<protein>
    <submittedName>
        <fullName evidence="4">ABC-2 type transport system ATP-binding protein</fullName>
    </submittedName>
</protein>
<dbReference type="RefSeq" id="WP_244157799.1">
    <property type="nucleotide sequence ID" value="NZ_CBCSKY010000035.1"/>
</dbReference>
<dbReference type="SMART" id="SM00382">
    <property type="entry name" value="AAA"/>
    <property type="match status" value="1"/>
</dbReference>
<proteinExistence type="predicted"/>
<evidence type="ECO:0000256" key="2">
    <source>
        <dbReference type="ARBA" id="ARBA00022840"/>
    </source>
</evidence>
<dbReference type="GO" id="GO:0016887">
    <property type="term" value="F:ATP hydrolysis activity"/>
    <property type="evidence" value="ECO:0007669"/>
    <property type="project" value="InterPro"/>
</dbReference>
<evidence type="ECO:0000313" key="5">
    <source>
        <dbReference type="Proteomes" id="UP000199050"/>
    </source>
</evidence>
<evidence type="ECO:0000313" key="4">
    <source>
        <dbReference type="EMBL" id="SDK09811.1"/>
    </source>
</evidence>
<dbReference type="GO" id="GO:0005524">
    <property type="term" value="F:ATP binding"/>
    <property type="evidence" value="ECO:0007669"/>
    <property type="project" value="UniProtKB-KW"/>
</dbReference>